<protein>
    <submittedName>
        <fullName evidence="2">Uncharacterized protein</fullName>
    </submittedName>
</protein>
<feature type="region of interest" description="Disordered" evidence="1">
    <location>
        <begin position="38"/>
        <end position="73"/>
    </location>
</feature>
<evidence type="ECO:0000313" key="2">
    <source>
        <dbReference type="EMBL" id="PQM45130.1"/>
    </source>
</evidence>
<comment type="caution">
    <text evidence="2">The sequence shown here is derived from an EMBL/GenBank/DDBJ whole genome shotgun (WGS) entry which is preliminary data.</text>
</comment>
<dbReference type="Proteomes" id="UP000238296">
    <property type="component" value="Unassembled WGS sequence"/>
</dbReference>
<proteinExistence type="predicted"/>
<accession>A0A2S8BEN9</accession>
<name>A0A2S8BEN9_9MYCO</name>
<dbReference type="EMBL" id="PPEA01000666">
    <property type="protein sequence ID" value="PQM45130.1"/>
    <property type="molecule type" value="Genomic_DNA"/>
</dbReference>
<evidence type="ECO:0000256" key="1">
    <source>
        <dbReference type="SAM" id="MobiDB-lite"/>
    </source>
</evidence>
<reference evidence="2 3" key="1">
    <citation type="journal article" date="2017" name="Int. J. Syst. Evol. Microbiol.">
        <title>Mycobacterium talmoniae sp. nov., a slowly growing mycobacterium isolated from human respiratory samples.</title>
        <authorList>
            <person name="Davidson R.M."/>
            <person name="DeGroote M.A."/>
            <person name="Marola J.L."/>
            <person name="Buss S."/>
            <person name="Jones V."/>
            <person name="McNeil M.R."/>
            <person name="Freifeld A.G."/>
            <person name="Elaine Epperson L."/>
            <person name="Hasan N.A."/>
            <person name="Jackson M."/>
            <person name="Iwen P.C."/>
            <person name="Salfinger M."/>
            <person name="Strong M."/>
        </authorList>
    </citation>
    <scope>NUCLEOTIDE SEQUENCE [LARGE SCALE GENOMIC DNA]</scope>
    <source>
        <strain evidence="2 3">ATCC BAA-2683</strain>
    </source>
</reference>
<evidence type="ECO:0000313" key="3">
    <source>
        <dbReference type="Proteomes" id="UP000238296"/>
    </source>
</evidence>
<gene>
    <name evidence="2" type="ORF">C1Y40_04717</name>
</gene>
<sequence>MHDERIRRVGGVGGIWRASGVGGLRRARRIMAASRITDRGSGNGRTAEAGCRMRGGGRTRGYGQEHPQRGQRRRTAVDNFLYQSAHGVCSLRYQHDRGRTGGRYHDPQAGDELLGLFRQRARGEYRAAGRLVRVWGQLLATGGDPRSGPPAVGTLRDCWGTFLRPSRVMVRRRRRLRCRVAVCRGGGSCWFWVGRGRGVGVAVFRCGRGGFCGFSSRRK</sequence>
<organism evidence="2 3">
    <name type="scientific">Mycobacterium talmoniae</name>
    <dbReference type="NCBI Taxonomy" id="1858794"/>
    <lineage>
        <taxon>Bacteria</taxon>
        <taxon>Bacillati</taxon>
        <taxon>Actinomycetota</taxon>
        <taxon>Actinomycetes</taxon>
        <taxon>Mycobacteriales</taxon>
        <taxon>Mycobacteriaceae</taxon>
        <taxon>Mycobacterium</taxon>
    </lineage>
</organism>
<dbReference type="AlphaFoldDB" id="A0A2S8BEN9"/>